<evidence type="ECO:0000256" key="3">
    <source>
        <dbReference type="ARBA" id="ARBA00022692"/>
    </source>
</evidence>
<dbReference type="Proteomes" id="UP000538666">
    <property type="component" value="Unassembled WGS sequence"/>
</dbReference>
<keyword evidence="6" id="KW-1133">Transmembrane helix</keyword>
<evidence type="ECO:0000256" key="2">
    <source>
        <dbReference type="ARBA" id="ARBA00009141"/>
    </source>
</evidence>
<sequence>MLLANSHAAVAQNSTIFGPNVYVFTPSNSVSSINSTLNTLNGNAQFSTSRYAVLFAPGTYTGVEAEVGYYESVAGLGETPSAVTISDGYLTSNQTDSNGNLTTNFWRSIENMYITPPSGDVLQWGVSQGAAFRRMYVNGAMELTNTYCGEASGGFISDTVITGNINSCSQQQWYTRNSSIGSWTGNLWNMVFSGVSGAPAQSVPFGSADSYTTLPTTPVSREKPFLYMDSSGNYWVFSPALRTNSTGTSWSGGGLGSGTSLPISSFFIATPTSTLAQINAALASGQNLILTPGIYQYSGSINVTNANTVVLGLGYANLVPQSGTAAISIADVGGVQIAGLLIDAGPVNSPVLFQVGVAGASRMSHASNPTSISDTYFRIGGAVSGTATESMEIDSDNVILDNIWAWRADHGQTPVGWTVNVGENGLVVNGDNVTALGLAVEHYEQNQVVWNGQGGETIFYQSEMPYDVPSQSAWMDGSVDGYASYYVSPSVTTHTAYGLGVYSYFDQGVAIVANSGISVPVATGVTVTDAVTVFLSGSGQITYTIASDSPTVDNAGTTADSASYISYVTSYGGSGGSCAAAPTTPAALSANATSASQIGLSWSASTAGSGCTVSYNVYRSTTSGFTPAAGNQIASGLSSASYQDSGLTGSTTYYYIVEAADGAGSSTASAQASATTEGSTSCNAVPSAPGGLTAAASSASAIGLSWSGVMPPSNCTITTYNVFSSTTSGFTPSSSSRIASVTGTSYTNTGLAAGTTYYYKVEATDGDGSSAPSAQASATTQAGSSSGAEIVAIAAGAPAESNASGGDYPFVADEDFSGGGDNSAVSAAINLTQPAANAAPMAVYQHGRAGVFTYTIPGLTAGAQYTVLLHFAETYWTAAGKRVFNVAINGTTVLANFDIFATVGGNAALVEPFTATANSSGDLVIAFTRGTSDQPVLAGLEIR</sequence>
<dbReference type="AlphaFoldDB" id="A0A841JZM9"/>
<dbReference type="InterPro" id="IPR003961">
    <property type="entry name" value="FN3_dom"/>
</dbReference>
<dbReference type="Gene3D" id="2.60.40.10">
    <property type="entry name" value="Immunoglobulins"/>
    <property type="match status" value="2"/>
</dbReference>
<comment type="subcellular location">
    <subcellularLocation>
        <location evidence="1">Endoplasmic reticulum membrane</location>
        <topology evidence="1">Single-pass type I membrane protein</topology>
    </subcellularLocation>
</comment>
<evidence type="ECO:0000256" key="1">
    <source>
        <dbReference type="ARBA" id="ARBA00004115"/>
    </source>
</evidence>
<dbReference type="OrthoDB" id="52286at2"/>
<dbReference type="CDD" id="cd23669">
    <property type="entry name" value="GH55_SacteLam55A-like"/>
    <property type="match status" value="1"/>
</dbReference>
<evidence type="ECO:0000256" key="7">
    <source>
        <dbReference type="ARBA" id="ARBA00023136"/>
    </source>
</evidence>
<keyword evidence="8" id="KW-0325">Glycoprotein</keyword>
<keyword evidence="7" id="KW-0472">Membrane</keyword>
<feature type="domain" description="Fibronectin type-III" evidence="10">
    <location>
        <begin position="584"/>
        <end position="679"/>
    </location>
</feature>
<keyword evidence="12" id="KW-1185">Reference proteome</keyword>
<dbReference type="Pfam" id="PF00041">
    <property type="entry name" value="fn3"/>
    <property type="match status" value="2"/>
</dbReference>
<keyword evidence="4" id="KW-0732">Signal</keyword>
<evidence type="ECO:0000256" key="5">
    <source>
        <dbReference type="ARBA" id="ARBA00022824"/>
    </source>
</evidence>
<dbReference type="GO" id="GO:0030246">
    <property type="term" value="F:carbohydrate binding"/>
    <property type="evidence" value="ECO:0007669"/>
    <property type="project" value="InterPro"/>
</dbReference>
<dbReference type="InterPro" id="IPR021720">
    <property type="entry name" value="Malectin_dom"/>
</dbReference>
<evidence type="ECO:0000256" key="6">
    <source>
        <dbReference type="ARBA" id="ARBA00022989"/>
    </source>
</evidence>
<dbReference type="InterPro" id="IPR059186">
    <property type="entry name" value="SACTE_4363"/>
</dbReference>
<comment type="caution">
    <text evidence="11">The sequence shown here is derived from an EMBL/GenBank/DDBJ whole genome shotgun (WGS) entry which is preliminary data.</text>
</comment>
<keyword evidence="5" id="KW-0256">Endoplasmic reticulum</keyword>
<dbReference type="SUPFAM" id="SSF49265">
    <property type="entry name" value="Fibronectin type III"/>
    <property type="match status" value="1"/>
</dbReference>
<evidence type="ECO:0000256" key="8">
    <source>
        <dbReference type="ARBA" id="ARBA00023180"/>
    </source>
</evidence>
<dbReference type="InterPro" id="IPR039155">
    <property type="entry name" value="MLEC"/>
</dbReference>
<keyword evidence="9" id="KW-0119">Carbohydrate metabolism</keyword>
<dbReference type="Pfam" id="PF11721">
    <property type="entry name" value="Malectin"/>
    <property type="match status" value="1"/>
</dbReference>
<evidence type="ECO:0000313" key="12">
    <source>
        <dbReference type="Proteomes" id="UP000538666"/>
    </source>
</evidence>
<name>A0A841JZM9_9BACT</name>
<evidence type="ECO:0000259" key="10">
    <source>
        <dbReference type="PROSITE" id="PS50853"/>
    </source>
</evidence>
<proteinExistence type="inferred from homology"/>
<dbReference type="GO" id="GO:0016020">
    <property type="term" value="C:membrane"/>
    <property type="evidence" value="ECO:0007669"/>
    <property type="project" value="TreeGrafter"/>
</dbReference>
<reference evidence="11 12" key="1">
    <citation type="submission" date="2020-08" db="EMBL/GenBank/DDBJ databases">
        <title>Genomic Encyclopedia of Type Strains, Phase IV (KMG-IV): sequencing the most valuable type-strain genomes for metagenomic binning, comparative biology and taxonomic classification.</title>
        <authorList>
            <person name="Goeker M."/>
        </authorList>
    </citation>
    <scope>NUCLEOTIDE SEQUENCE [LARGE SCALE GENOMIC DNA]</scope>
    <source>
        <strain evidence="11 12">DSM 103733</strain>
    </source>
</reference>
<evidence type="ECO:0000313" key="11">
    <source>
        <dbReference type="EMBL" id="MBB6143454.1"/>
    </source>
</evidence>
<dbReference type="CDD" id="cd00063">
    <property type="entry name" value="FN3"/>
    <property type="match status" value="1"/>
</dbReference>
<keyword evidence="3" id="KW-0812">Transmembrane</keyword>
<dbReference type="PANTHER" id="PTHR13460:SF0">
    <property type="entry name" value="MALECTIN"/>
    <property type="match status" value="1"/>
</dbReference>
<organism evidence="11 12">
    <name type="scientific">Silvibacterium bohemicum</name>
    <dbReference type="NCBI Taxonomy" id="1577686"/>
    <lineage>
        <taxon>Bacteria</taxon>
        <taxon>Pseudomonadati</taxon>
        <taxon>Acidobacteriota</taxon>
        <taxon>Terriglobia</taxon>
        <taxon>Terriglobales</taxon>
        <taxon>Acidobacteriaceae</taxon>
        <taxon>Silvibacterium</taxon>
    </lineage>
</organism>
<dbReference type="PROSITE" id="PS50853">
    <property type="entry name" value="FN3"/>
    <property type="match status" value="2"/>
</dbReference>
<dbReference type="Gene3D" id="2.60.120.430">
    <property type="entry name" value="Galactose-binding lectin"/>
    <property type="match status" value="1"/>
</dbReference>
<dbReference type="RefSeq" id="WP_156186221.1">
    <property type="nucleotide sequence ID" value="NZ_JACHEK010000002.1"/>
</dbReference>
<dbReference type="EMBL" id="JACHEK010000002">
    <property type="protein sequence ID" value="MBB6143454.1"/>
    <property type="molecule type" value="Genomic_DNA"/>
</dbReference>
<dbReference type="InterPro" id="IPR013783">
    <property type="entry name" value="Ig-like_fold"/>
</dbReference>
<evidence type="ECO:0000256" key="9">
    <source>
        <dbReference type="ARBA" id="ARBA00023277"/>
    </source>
</evidence>
<gene>
    <name evidence="11" type="ORF">HNQ77_001398</name>
</gene>
<dbReference type="InterPro" id="IPR036116">
    <property type="entry name" value="FN3_sf"/>
</dbReference>
<comment type="similarity">
    <text evidence="2">Belongs to the malectin family.</text>
</comment>
<feature type="domain" description="Fibronectin type-III" evidence="10">
    <location>
        <begin position="688"/>
        <end position="783"/>
    </location>
</feature>
<dbReference type="SMART" id="SM00060">
    <property type="entry name" value="FN3"/>
    <property type="match status" value="2"/>
</dbReference>
<accession>A0A841JZM9</accession>
<dbReference type="PANTHER" id="PTHR13460">
    <property type="match status" value="1"/>
</dbReference>
<evidence type="ECO:0000256" key="4">
    <source>
        <dbReference type="ARBA" id="ARBA00022729"/>
    </source>
</evidence>
<protein>
    <submittedName>
        <fullName evidence="11">Fibronectin type 3 domain-containing protein</fullName>
    </submittedName>
</protein>